<comment type="similarity">
    <text evidence="2">Belongs to the KHG/KDPG aldolase family.</text>
</comment>
<dbReference type="PANTHER" id="PTHR30246:SF1">
    <property type="entry name" value="2-DEHYDRO-3-DEOXY-6-PHOSPHOGALACTONATE ALDOLASE-RELATED"/>
    <property type="match status" value="1"/>
</dbReference>
<dbReference type="EMBL" id="FNPB01000010">
    <property type="protein sequence ID" value="SDY29685.1"/>
    <property type="molecule type" value="Genomic_DNA"/>
</dbReference>
<evidence type="ECO:0000313" key="7">
    <source>
        <dbReference type="Proteomes" id="UP000199170"/>
    </source>
</evidence>
<sequence length="219" mass="22232">MSIPDPSSDFDRLVDSGVVAVMRGADADTVIEVAQALHDGGVTAYEITADNPDAMALIEEVAASFSADEAIVGAGTVLEGATARRAVERGAEFVVSPTFDADVVETCNRYGTLVAPGVLTPTEALDAYEAGADVAKVFPASSMGPGHLSSIAGPLPQIPLMPTGGIDADNVGDYIEAGAAVVGAGSAIMDADAIAAGDFEAITDTARAFTREIERARSD</sequence>
<comment type="pathway">
    <text evidence="1">Carbohydrate acid metabolism.</text>
</comment>
<organism evidence="6 7">
    <name type="scientific">Halobellus clavatus</name>
    <dbReference type="NCBI Taxonomy" id="660517"/>
    <lineage>
        <taxon>Archaea</taxon>
        <taxon>Methanobacteriati</taxon>
        <taxon>Methanobacteriota</taxon>
        <taxon>Stenosarchaea group</taxon>
        <taxon>Halobacteria</taxon>
        <taxon>Halobacteriales</taxon>
        <taxon>Haloferacaceae</taxon>
        <taxon>Halobellus</taxon>
    </lineage>
</organism>
<dbReference type="InterPro" id="IPR013785">
    <property type="entry name" value="Aldolase_TIM"/>
</dbReference>
<gene>
    <name evidence="6" type="ORF">SAMN04487946_110121</name>
</gene>
<dbReference type="PANTHER" id="PTHR30246">
    <property type="entry name" value="2-KETO-3-DEOXY-6-PHOSPHOGLUCONATE ALDOLASE"/>
    <property type="match status" value="1"/>
</dbReference>
<evidence type="ECO:0000256" key="1">
    <source>
        <dbReference type="ARBA" id="ARBA00004761"/>
    </source>
</evidence>
<accession>A0A1H3IQT9</accession>
<evidence type="ECO:0000313" key="6">
    <source>
        <dbReference type="EMBL" id="SDY29685.1"/>
    </source>
</evidence>
<dbReference type="NCBIfam" id="TIGR01182">
    <property type="entry name" value="eda"/>
    <property type="match status" value="1"/>
</dbReference>
<dbReference type="GO" id="GO:0016829">
    <property type="term" value="F:lyase activity"/>
    <property type="evidence" value="ECO:0007669"/>
    <property type="project" value="UniProtKB-KW"/>
</dbReference>
<dbReference type="Gene3D" id="3.20.20.70">
    <property type="entry name" value="Aldolase class I"/>
    <property type="match status" value="1"/>
</dbReference>
<proteinExistence type="inferred from homology"/>
<dbReference type="AlphaFoldDB" id="A0A1H3IQT9"/>
<evidence type="ECO:0000256" key="2">
    <source>
        <dbReference type="ARBA" id="ARBA00006906"/>
    </source>
</evidence>
<keyword evidence="5" id="KW-0119">Carbohydrate metabolism</keyword>
<dbReference type="OrthoDB" id="184672at2157"/>
<protein>
    <submittedName>
        <fullName evidence="6">2-keto-3-deoxy-phosphogluconate aldolase</fullName>
    </submittedName>
</protein>
<dbReference type="RefSeq" id="WP_089768406.1">
    <property type="nucleotide sequence ID" value="NZ_FNPB01000010.1"/>
</dbReference>
<keyword evidence="7" id="KW-1185">Reference proteome</keyword>
<dbReference type="Pfam" id="PF01081">
    <property type="entry name" value="Aldolase"/>
    <property type="match status" value="1"/>
</dbReference>
<dbReference type="InterPro" id="IPR000887">
    <property type="entry name" value="Aldlse_KDPG_KHG"/>
</dbReference>
<evidence type="ECO:0000256" key="5">
    <source>
        <dbReference type="ARBA" id="ARBA00023277"/>
    </source>
</evidence>
<evidence type="ECO:0000256" key="3">
    <source>
        <dbReference type="ARBA" id="ARBA00011233"/>
    </source>
</evidence>
<dbReference type="STRING" id="660517.SAMN04487946_110121"/>
<dbReference type="SUPFAM" id="SSF51569">
    <property type="entry name" value="Aldolase"/>
    <property type="match status" value="1"/>
</dbReference>
<keyword evidence="4" id="KW-0456">Lyase</keyword>
<dbReference type="CDD" id="cd00452">
    <property type="entry name" value="KDPG_aldolase"/>
    <property type="match status" value="1"/>
</dbReference>
<name>A0A1H3IQT9_9EURY</name>
<reference evidence="7" key="1">
    <citation type="submission" date="2016-10" db="EMBL/GenBank/DDBJ databases">
        <authorList>
            <person name="Varghese N."/>
            <person name="Submissions S."/>
        </authorList>
    </citation>
    <scope>NUCLEOTIDE SEQUENCE [LARGE SCALE GENOMIC DNA]</scope>
    <source>
        <strain evidence="7">CGMCC 1.10118</strain>
    </source>
</reference>
<evidence type="ECO:0000256" key="4">
    <source>
        <dbReference type="ARBA" id="ARBA00023239"/>
    </source>
</evidence>
<comment type="subunit">
    <text evidence="3">Homotrimer.</text>
</comment>
<dbReference type="Proteomes" id="UP000199170">
    <property type="component" value="Unassembled WGS sequence"/>
</dbReference>